<dbReference type="Pfam" id="PF21144">
    <property type="entry name" value="Aquarius_N_3rd"/>
    <property type="match status" value="1"/>
</dbReference>
<dbReference type="PANTHER" id="PTHR10887">
    <property type="entry name" value="DNA2/NAM7 HELICASE FAMILY"/>
    <property type="match status" value="1"/>
</dbReference>
<dbReference type="PANTHER" id="PTHR10887:SF5">
    <property type="entry name" value="RNA HELICASE AQUARIUS"/>
    <property type="match status" value="1"/>
</dbReference>
<organism evidence="7 8">
    <name type="scientific">Pycnococcus provasolii</name>
    <dbReference type="NCBI Taxonomy" id="41880"/>
    <lineage>
        <taxon>Eukaryota</taxon>
        <taxon>Viridiplantae</taxon>
        <taxon>Chlorophyta</taxon>
        <taxon>Pseudoscourfieldiophyceae</taxon>
        <taxon>Pseudoscourfieldiales</taxon>
        <taxon>Pycnococcaceae</taxon>
        <taxon>Pycnococcus</taxon>
    </lineage>
</organism>
<dbReference type="InterPro" id="IPR047187">
    <property type="entry name" value="SF1_C_Upf1"/>
</dbReference>
<accession>A0A830H863</accession>
<evidence type="ECO:0000313" key="8">
    <source>
        <dbReference type="Proteomes" id="UP000660262"/>
    </source>
</evidence>
<evidence type="ECO:0000256" key="1">
    <source>
        <dbReference type="SAM" id="MobiDB-lite"/>
    </source>
</evidence>
<feature type="domain" description="DNA2/NAM7 helicase-like C-terminal" evidence="3">
    <location>
        <begin position="1385"/>
        <end position="1594"/>
    </location>
</feature>
<dbReference type="Gene3D" id="3.40.50.300">
    <property type="entry name" value="P-loop containing nucleotide triphosphate hydrolases"/>
    <property type="match status" value="2"/>
</dbReference>
<name>A0A830H863_9CHLO</name>
<evidence type="ECO:0000259" key="4">
    <source>
        <dbReference type="Pfam" id="PF16399"/>
    </source>
</evidence>
<dbReference type="Pfam" id="PF13086">
    <property type="entry name" value="AAA_11"/>
    <property type="match status" value="1"/>
</dbReference>
<feature type="region of interest" description="Disordered" evidence="1">
    <location>
        <begin position="1"/>
        <end position="65"/>
    </location>
</feature>
<feature type="compositionally biased region" description="Polar residues" evidence="1">
    <location>
        <begin position="125"/>
        <end position="135"/>
    </location>
</feature>
<feature type="domain" description="RNA helicase aquarius N-terminal" evidence="4">
    <location>
        <begin position="180"/>
        <end position="605"/>
    </location>
</feature>
<keyword evidence="8" id="KW-1185">Reference proteome</keyword>
<evidence type="ECO:0000313" key="7">
    <source>
        <dbReference type="EMBL" id="GHP02868.1"/>
    </source>
</evidence>
<dbReference type="InterPro" id="IPR027417">
    <property type="entry name" value="P-loop_NTPase"/>
</dbReference>
<dbReference type="GO" id="GO:0071013">
    <property type="term" value="C:catalytic step 2 spliceosome"/>
    <property type="evidence" value="ECO:0007669"/>
    <property type="project" value="TreeGrafter"/>
</dbReference>
<evidence type="ECO:0000259" key="5">
    <source>
        <dbReference type="Pfam" id="PF21143"/>
    </source>
</evidence>
<comment type="caution">
    <text evidence="7">The sequence shown here is derived from an EMBL/GenBank/DDBJ whole genome shotgun (WGS) entry which is preliminary data.</text>
</comment>
<feature type="region of interest" description="Disordered" evidence="1">
    <location>
        <begin position="88"/>
        <end position="144"/>
    </location>
</feature>
<feature type="domain" description="DNA2/NAM7 helicase helicase" evidence="2">
    <location>
        <begin position="1076"/>
        <end position="1375"/>
    </location>
</feature>
<dbReference type="Pfam" id="PF21143">
    <property type="entry name" value="Aquarius_N_2nd"/>
    <property type="match status" value="1"/>
</dbReference>
<feature type="domain" description="RNA helicase aquarius beta-barrel" evidence="5">
    <location>
        <begin position="717"/>
        <end position="913"/>
    </location>
</feature>
<dbReference type="InterPro" id="IPR045055">
    <property type="entry name" value="DNA2/NAM7-like"/>
</dbReference>
<dbReference type="SUPFAM" id="SSF52540">
    <property type="entry name" value="P-loop containing nucleoside triphosphate hydrolases"/>
    <property type="match status" value="1"/>
</dbReference>
<reference evidence="7" key="1">
    <citation type="submission" date="2020-10" db="EMBL/GenBank/DDBJ databases">
        <title>Unveiling of a novel bifunctional photoreceptor, Dualchrome1, isolated from a cosmopolitan green alga.</title>
        <authorList>
            <person name="Suzuki S."/>
            <person name="Kawachi M."/>
        </authorList>
    </citation>
    <scope>NUCLEOTIDE SEQUENCE</scope>
    <source>
        <strain evidence="7">NIES 2893</strain>
    </source>
</reference>
<dbReference type="GO" id="GO:0004386">
    <property type="term" value="F:helicase activity"/>
    <property type="evidence" value="ECO:0007669"/>
    <property type="project" value="InterPro"/>
</dbReference>
<dbReference type="InterPro" id="IPR041679">
    <property type="entry name" value="DNA2/NAM7-like_C"/>
</dbReference>
<feature type="compositionally biased region" description="Low complexity" evidence="1">
    <location>
        <begin position="40"/>
        <end position="55"/>
    </location>
</feature>
<dbReference type="InterPro" id="IPR032174">
    <property type="entry name" value="Aquarius_N"/>
</dbReference>
<gene>
    <name evidence="7" type="ORF">PPROV_000162300</name>
</gene>
<protein>
    <recommendedName>
        <fullName evidence="9">Intron-binding protein aquarius</fullName>
    </recommendedName>
</protein>
<dbReference type="CDD" id="cd17935">
    <property type="entry name" value="EEXXQc_AQR"/>
    <property type="match status" value="1"/>
</dbReference>
<dbReference type="Proteomes" id="UP000660262">
    <property type="component" value="Unassembled WGS sequence"/>
</dbReference>
<dbReference type="Pfam" id="PF13087">
    <property type="entry name" value="AAA_12"/>
    <property type="match status" value="1"/>
</dbReference>
<dbReference type="FunFam" id="3.40.50.300:FF:002863">
    <property type="entry name" value="Pre-mRNA-splicing factor cwf11"/>
    <property type="match status" value="1"/>
</dbReference>
<proteinExistence type="predicted"/>
<dbReference type="InterPro" id="IPR048966">
    <property type="entry name" value="Aquarius_b-barrel"/>
</dbReference>
<evidence type="ECO:0000259" key="3">
    <source>
        <dbReference type="Pfam" id="PF13087"/>
    </source>
</evidence>
<feature type="compositionally biased region" description="Polar residues" evidence="1">
    <location>
        <begin position="8"/>
        <end position="20"/>
    </location>
</feature>
<dbReference type="EMBL" id="BNJQ01000004">
    <property type="protein sequence ID" value="GHP02868.1"/>
    <property type="molecule type" value="Genomic_DNA"/>
</dbReference>
<dbReference type="Pfam" id="PF16399">
    <property type="entry name" value="Aquarius_N_1st"/>
    <property type="match status" value="1"/>
</dbReference>
<evidence type="ECO:0000259" key="2">
    <source>
        <dbReference type="Pfam" id="PF13086"/>
    </source>
</evidence>
<dbReference type="GO" id="GO:0003729">
    <property type="term" value="F:mRNA binding"/>
    <property type="evidence" value="ECO:0007669"/>
    <property type="project" value="TreeGrafter"/>
</dbReference>
<evidence type="ECO:0008006" key="9">
    <source>
        <dbReference type="Google" id="ProtNLM"/>
    </source>
</evidence>
<feature type="domain" description="RNA helicase aquarius insertion" evidence="6">
    <location>
        <begin position="1000"/>
        <end position="1053"/>
    </location>
</feature>
<dbReference type="OrthoDB" id="1879at2759"/>
<dbReference type="CDD" id="cd18808">
    <property type="entry name" value="SF1_C_Upf1"/>
    <property type="match status" value="1"/>
</dbReference>
<evidence type="ECO:0000259" key="6">
    <source>
        <dbReference type="Pfam" id="PF21144"/>
    </source>
</evidence>
<dbReference type="InterPro" id="IPR048967">
    <property type="entry name" value="Aquarius_insert"/>
</dbReference>
<sequence length="1670" mass="183169">MPPRRSSRSVSNQKSNTQPSLEAPAEHPASVPASAKNPRSSNLTSSAKSSASSRKAQSHSSHKNVNVSADMMVAAAAAGAPIDVVPATATGNGGDTSGTPALNERKHSSARKRARDNDAPPGARNQKSQKSTSRPPTDDDDENVGANADAVDIVAHAAARAAGNAAMPGVSLRRLADDPLMSLAAERWAVGEASSSASIARDDELVRDVYHRELVGGGPKNMPTPSRRRRSVLDATRYLEAFLQPTLPTETDAVVSDEHVLSIAALVCEKRHSGVPVWAWVHANEADGEKRLDVFFSAAIALTARISELAAVERDALLAFLGVVFTSLEQPFVRVRALKLVSISAWHLMSESRRELELALNPKLERAWKKLLAREAKEKMDTASLPNDVKFLAGVLDSFEVELNAAADDAATATTTPAVPGAHAAAVCARYLELLMCLYNQLATRRYVRTLVDDRGIAARLALHPLAASTNGSPLTCASLFAKMRLAFEPLSAFEVDDHTYQPLSIDEVRRRHDASILQMQALIHARKPLYAPLDTTLCFESVKHVTGQGVLRAHLRELSAERLKMLTCTSLRIVSSTAFASSTPPSFCDERTFHEECMVRRYARPQDAVEAINLMPLFPTEVELFDAANFAEDESDGTAADDEGTGVLVASNADVALPLPLPRLSLQYLTLKDYLTRCFHLHRLESTYEIKGDVVDTARRLGMPSYRSDRNGSSSCAFFPGWSRMALPLRDTPKLVDIGAPRLGEAKPSLVLLEVKVSFDRREYSPQIMADWDDIRPNEAMFMLTLDASGDANLQRHGGVRHVRGGEVLMVFDAEGNPLPNFRHVAQTSQSEYFQRHRPRKNDSNDAGVRMSIEGIMEASMLRGARGESGPSGRERTFAIAMDAARYHADMKAMEAANSANPYLGFNVLLRRSPEANNFKSVLECVRDVLNEDQLQLSAAAAPPDQLAPAEMEADASVPAIRAVGGSGLPEWLEDVFLGYGSPDAAHPDVLAEEASSYELDFSDTFVDAEHVRESFPEAVSVEFVGADGAVWKNPAPPFRCQFDRTSDDDQSTAVRVMPSAGSPATNASLRFSPAQVNAIRLGCMRGLSLVVGPPGTGKTDVAVQILSLLHRNFPRERVLIVTHSNAALNDIFQKLFVKDTIAQRYLLRLGAGERSLGVSEDFSNTGRVDATLQRRLELLGEVERLALAMGMSEDDAKDAAYTCESAARFHLLHVSRSFEQYAKEAEGQKTLPSSFPFASFLSGAAELPKDLEEARACYEHHVKTLFDELEEYRPFEVLPTHGKRLSYLLVHQSKVVAMTTTHAALKRKDFLASGWQYDTLVMEESAQVTEIDALIPMMLQRSTGAGSGGNAPQSRLKRIVLIGDHNQLPPVVQNHVLSSYSNLEVSLFARLVRLGVPHVTLDLQGRSRETLCDLYAWRYGTSPGLRTLDTCKACENEKSTPPSSGSMRSTYDLANAGFAHDYQFIDVSEETMGGEESCPRPHYVQNLVEAEYVVATYMYMRMIGYPRESIVLLTTYVGQRDLLEDVVARRCAQHPLFGRPRAISTVDRFQGQQSDFVLVSLVRTKSVGYVRDVRRLVVALSRARLGLYVFGKFDLFRDVAEWKPAMDKFNTRPSKLALIPTEKVSEMSRRMCQPIPRPFFVEHVNALAELVTNSCAKLVGGGDDADKE</sequence>
<dbReference type="InterPro" id="IPR041677">
    <property type="entry name" value="DNA2/NAM7_AAA_11"/>
</dbReference>